<dbReference type="PANTHER" id="PTHR37017">
    <property type="entry name" value="AB HYDROLASE-1 DOMAIN-CONTAINING PROTEIN-RELATED"/>
    <property type="match status" value="1"/>
</dbReference>
<organism evidence="2 3">
    <name type="scientific">Cupriavidus lacunae</name>
    <dbReference type="NCBI Taxonomy" id="2666307"/>
    <lineage>
        <taxon>Bacteria</taxon>
        <taxon>Pseudomonadati</taxon>
        <taxon>Pseudomonadota</taxon>
        <taxon>Betaproteobacteria</taxon>
        <taxon>Burkholderiales</taxon>
        <taxon>Burkholderiaceae</taxon>
        <taxon>Cupriavidus</taxon>
    </lineage>
</organism>
<name>A0A370NJG5_9BURK</name>
<dbReference type="GO" id="GO:0016787">
    <property type="term" value="F:hydrolase activity"/>
    <property type="evidence" value="ECO:0007669"/>
    <property type="project" value="UniProtKB-KW"/>
</dbReference>
<protein>
    <submittedName>
        <fullName evidence="2">Alpha/beta hydrolase</fullName>
    </submittedName>
</protein>
<dbReference type="InterPro" id="IPR000073">
    <property type="entry name" value="AB_hydrolase_1"/>
</dbReference>
<evidence type="ECO:0000259" key="1">
    <source>
        <dbReference type="Pfam" id="PF12697"/>
    </source>
</evidence>
<dbReference type="EMBL" id="QKWJ01000085">
    <property type="protein sequence ID" value="RDK05730.1"/>
    <property type="molecule type" value="Genomic_DNA"/>
</dbReference>
<sequence length="243" mass="26208">MATFVLVHGAFQGGWVYARVARMLRKAGHEVYTPTLTGLGERSHLANHAINLDTHIQDIVNVFKYEDLTDVILCGHSYGGLVITGVAGEIGDRIRTLFYLDAYAPAKGQSLLAITGAEMSLAVLEQASGNEGMISPIPAAVFNVNLTDAPRVDAMSVPHPLASFVQAVRVGAESVPVASRTYVFATANGGDWFVSTHARLKDDPRWKVRTVASGHNVMLDNPEELASLLLEEVPMESAISRHC</sequence>
<dbReference type="AlphaFoldDB" id="A0A370NJG5"/>
<dbReference type="Proteomes" id="UP000255165">
    <property type="component" value="Unassembled WGS sequence"/>
</dbReference>
<dbReference type="InterPro" id="IPR029058">
    <property type="entry name" value="AB_hydrolase_fold"/>
</dbReference>
<accession>A0A370NJG5</accession>
<gene>
    <name evidence="2" type="ORF">DN412_35455</name>
</gene>
<dbReference type="RefSeq" id="WP_115215828.1">
    <property type="nucleotide sequence ID" value="NZ_QKWJ01000085.1"/>
</dbReference>
<keyword evidence="2" id="KW-0378">Hydrolase</keyword>
<dbReference type="SUPFAM" id="SSF53474">
    <property type="entry name" value="alpha/beta-Hydrolases"/>
    <property type="match status" value="1"/>
</dbReference>
<dbReference type="InterPro" id="IPR052897">
    <property type="entry name" value="Sec-Metab_Biosynth_Hydrolase"/>
</dbReference>
<feature type="domain" description="AB hydrolase-1" evidence="1">
    <location>
        <begin position="4"/>
        <end position="227"/>
    </location>
</feature>
<reference evidence="3" key="1">
    <citation type="submission" date="2018-06" db="EMBL/GenBank/DDBJ databases">
        <authorList>
            <person name="Feng T."/>
            <person name="Jeon C.O."/>
        </authorList>
    </citation>
    <scope>NUCLEOTIDE SEQUENCE [LARGE SCALE GENOMIC DNA]</scope>
    <source>
        <strain evidence="3">S23</strain>
    </source>
</reference>
<evidence type="ECO:0000313" key="3">
    <source>
        <dbReference type="Proteomes" id="UP000255165"/>
    </source>
</evidence>
<comment type="caution">
    <text evidence="2">The sequence shown here is derived from an EMBL/GenBank/DDBJ whole genome shotgun (WGS) entry which is preliminary data.</text>
</comment>
<evidence type="ECO:0000313" key="2">
    <source>
        <dbReference type="EMBL" id="RDK05730.1"/>
    </source>
</evidence>
<dbReference type="PANTHER" id="PTHR37017:SF11">
    <property type="entry name" value="ESTERASE_LIPASE_THIOESTERASE DOMAIN-CONTAINING PROTEIN"/>
    <property type="match status" value="1"/>
</dbReference>
<dbReference type="Pfam" id="PF12697">
    <property type="entry name" value="Abhydrolase_6"/>
    <property type="match status" value="1"/>
</dbReference>
<dbReference type="Gene3D" id="3.40.50.1820">
    <property type="entry name" value="alpha/beta hydrolase"/>
    <property type="match status" value="1"/>
</dbReference>
<proteinExistence type="predicted"/>
<keyword evidence="3" id="KW-1185">Reference proteome</keyword>